<dbReference type="Proteomes" id="UP001460270">
    <property type="component" value="Unassembled WGS sequence"/>
</dbReference>
<accession>A0AAW0P1B9</accession>
<dbReference type="InterPro" id="IPR016186">
    <property type="entry name" value="C-type_lectin-like/link_sf"/>
</dbReference>
<dbReference type="CDD" id="cd00037">
    <property type="entry name" value="CLECT"/>
    <property type="match status" value="1"/>
</dbReference>
<reference evidence="3" key="1">
    <citation type="submission" date="2024-04" db="EMBL/GenBank/DDBJ databases">
        <title>Salinicola lusitanus LLJ914,a marine bacterium isolated from the Okinawa Trough.</title>
        <authorList>
            <person name="Li J."/>
        </authorList>
    </citation>
    <scope>NUCLEOTIDE SEQUENCE [LARGE SCALE GENOMIC DNA]</scope>
</reference>
<keyword evidence="3" id="KW-1185">Reference proteome</keyword>
<dbReference type="PROSITE" id="PS50041">
    <property type="entry name" value="C_TYPE_LECTIN_2"/>
    <property type="match status" value="2"/>
</dbReference>
<dbReference type="AlphaFoldDB" id="A0AAW0P1B9"/>
<feature type="domain" description="C-type lectin" evidence="1">
    <location>
        <begin position="96"/>
        <end position="199"/>
    </location>
</feature>
<dbReference type="PANTHER" id="PTHR45784:SF3">
    <property type="entry name" value="C-TYPE LECTIN DOMAIN FAMILY 4 MEMBER K-LIKE-RELATED"/>
    <property type="match status" value="1"/>
</dbReference>
<dbReference type="PANTHER" id="PTHR45784">
    <property type="entry name" value="C-TYPE LECTIN DOMAIN FAMILY 20 MEMBER A-RELATED"/>
    <property type="match status" value="1"/>
</dbReference>
<evidence type="ECO:0000313" key="2">
    <source>
        <dbReference type="EMBL" id="KAK7912385.1"/>
    </source>
</evidence>
<dbReference type="EMBL" id="JBBPFD010000009">
    <property type="protein sequence ID" value="KAK7912385.1"/>
    <property type="molecule type" value="Genomic_DNA"/>
</dbReference>
<sequence>MYMDFISLGVIFFPVPQTHPVWIGLHSDGEAWKWSNGASSDYRKWAGGESVQTQVRSSARTPVWSSLAVSIWTMSVENCSEAFPFLCSANEVVQLEKMSWEQALKACRNISSKHRLLSGTASELGYVFNEIQQNIKVWVGLRFLGGSWFWSDGGAVSLSLPECPQSGLHCGAVVLRTFGSGVVPVEPSDCSEKMDVLCYREPSV</sequence>
<dbReference type="InterPro" id="IPR001304">
    <property type="entry name" value="C-type_lectin-like"/>
</dbReference>
<dbReference type="Gene3D" id="3.10.100.10">
    <property type="entry name" value="Mannose-Binding Protein A, subunit A"/>
    <property type="match status" value="2"/>
</dbReference>
<organism evidence="2 3">
    <name type="scientific">Mugilogobius chulae</name>
    <name type="common">yellowstripe goby</name>
    <dbReference type="NCBI Taxonomy" id="88201"/>
    <lineage>
        <taxon>Eukaryota</taxon>
        <taxon>Metazoa</taxon>
        <taxon>Chordata</taxon>
        <taxon>Craniata</taxon>
        <taxon>Vertebrata</taxon>
        <taxon>Euteleostomi</taxon>
        <taxon>Actinopterygii</taxon>
        <taxon>Neopterygii</taxon>
        <taxon>Teleostei</taxon>
        <taxon>Neoteleostei</taxon>
        <taxon>Acanthomorphata</taxon>
        <taxon>Gobiaria</taxon>
        <taxon>Gobiiformes</taxon>
        <taxon>Gobioidei</taxon>
        <taxon>Gobiidae</taxon>
        <taxon>Gobionellinae</taxon>
        <taxon>Mugilogobius</taxon>
    </lineage>
</organism>
<protein>
    <recommendedName>
        <fullName evidence="1">C-type lectin domain-containing protein</fullName>
    </recommendedName>
</protein>
<evidence type="ECO:0000313" key="3">
    <source>
        <dbReference type="Proteomes" id="UP001460270"/>
    </source>
</evidence>
<dbReference type="Pfam" id="PF00059">
    <property type="entry name" value="Lectin_C"/>
    <property type="match status" value="2"/>
</dbReference>
<dbReference type="InterPro" id="IPR016187">
    <property type="entry name" value="CTDL_fold"/>
</dbReference>
<gene>
    <name evidence="2" type="ORF">WMY93_012596</name>
</gene>
<evidence type="ECO:0000259" key="1">
    <source>
        <dbReference type="PROSITE" id="PS50041"/>
    </source>
</evidence>
<proteinExistence type="predicted"/>
<name>A0AAW0P1B9_9GOBI</name>
<feature type="domain" description="C-type lectin" evidence="1">
    <location>
        <begin position="21"/>
        <end position="88"/>
    </location>
</feature>
<comment type="caution">
    <text evidence="2">The sequence shown here is derived from an EMBL/GenBank/DDBJ whole genome shotgun (WGS) entry which is preliminary data.</text>
</comment>
<dbReference type="SUPFAM" id="SSF56436">
    <property type="entry name" value="C-type lectin-like"/>
    <property type="match status" value="2"/>
</dbReference>